<accession>A0A1H7FJN6</accession>
<proteinExistence type="predicted"/>
<name>A0A1H7FJN6_9PROT</name>
<feature type="compositionally biased region" description="Polar residues" evidence="1">
    <location>
        <begin position="56"/>
        <end position="73"/>
    </location>
</feature>
<evidence type="ECO:0000313" key="2">
    <source>
        <dbReference type="EMBL" id="SEK26199.1"/>
    </source>
</evidence>
<sequence length="119" mass="13586">MQTTFCTLHRQQYRANDIGHHTSDQVTPFCLPTRQIRVIPLIKRTDRPRLKKCNGQPVSPAQSASQTNTQSGQGKSGFMSEFVRRSGQQIHSNRLSPQHKQAKNYRQRQQLGLCVAKTK</sequence>
<dbReference type="RefSeq" id="WP_143053010.1">
    <property type="nucleotide sequence ID" value="NZ_FOBH01000001.1"/>
</dbReference>
<protein>
    <submittedName>
        <fullName evidence="2">Uncharacterized protein</fullName>
    </submittedName>
</protein>
<gene>
    <name evidence="2" type="ORF">SAMN05216387_1017</name>
</gene>
<evidence type="ECO:0000256" key="1">
    <source>
        <dbReference type="SAM" id="MobiDB-lite"/>
    </source>
</evidence>
<dbReference type="Proteomes" id="UP000198620">
    <property type="component" value="Unassembled WGS sequence"/>
</dbReference>
<dbReference type="STRING" id="1233.SAMN05216387_1017"/>
<feature type="compositionally biased region" description="Polar residues" evidence="1">
    <location>
        <begin position="86"/>
        <end position="99"/>
    </location>
</feature>
<organism evidence="2 3">
    <name type="scientific">Nitrosovibrio tenuis</name>
    <dbReference type="NCBI Taxonomy" id="1233"/>
    <lineage>
        <taxon>Bacteria</taxon>
        <taxon>Pseudomonadati</taxon>
        <taxon>Pseudomonadota</taxon>
        <taxon>Betaproteobacteria</taxon>
        <taxon>Nitrosomonadales</taxon>
        <taxon>Nitrosomonadaceae</taxon>
        <taxon>Nitrosovibrio</taxon>
    </lineage>
</organism>
<feature type="region of interest" description="Disordered" evidence="1">
    <location>
        <begin position="47"/>
        <end position="119"/>
    </location>
</feature>
<dbReference type="EMBL" id="FOBH01000001">
    <property type="protein sequence ID" value="SEK26199.1"/>
    <property type="molecule type" value="Genomic_DNA"/>
</dbReference>
<keyword evidence="3" id="KW-1185">Reference proteome</keyword>
<dbReference type="AlphaFoldDB" id="A0A1H7FJN6"/>
<reference evidence="2 3" key="1">
    <citation type="submission" date="2016-10" db="EMBL/GenBank/DDBJ databases">
        <authorList>
            <person name="de Groot N.N."/>
        </authorList>
    </citation>
    <scope>NUCLEOTIDE SEQUENCE [LARGE SCALE GENOMIC DNA]</scope>
    <source>
        <strain evidence="2 3">Nv1</strain>
    </source>
</reference>
<evidence type="ECO:0000313" key="3">
    <source>
        <dbReference type="Proteomes" id="UP000198620"/>
    </source>
</evidence>